<evidence type="ECO:0000313" key="2">
    <source>
        <dbReference type="Proteomes" id="UP001055439"/>
    </source>
</evidence>
<dbReference type="AlphaFoldDB" id="A0A9E7GLU8"/>
<accession>A0A9E7GLU8</accession>
<dbReference type="EMBL" id="CP097509">
    <property type="protein sequence ID" value="URE14502.1"/>
    <property type="molecule type" value="Genomic_DNA"/>
</dbReference>
<keyword evidence="2" id="KW-1185">Reference proteome</keyword>
<gene>
    <name evidence="1" type="ORF">MUK42_04491</name>
</gene>
<reference evidence="1" key="1">
    <citation type="submission" date="2022-05" db="EMBL/GenBank/DDBJ databases">
        <title>The Musa troglodytarum L. genome provides insights into the mechanism of non-climacteric behaviour and enrichment of carotenoids.</title>
        <authorList>
            <person name="Wang J."/>
        </authorList>
    </citation>
    <scope>NUCLEOTIDE SEQUENCE</scope>
    <source>
        <tissue evidence="1">Leaf</tissue>
    </source>
</reference>
<name>A0A9E7GLU8_9LILI</name>
<protein>
    <submittedName>
        <fullName evidence="1">Uncharacterized protein</fullName>
    </submittedName>
</protein>
<sequence>MPGASTPSRSFTFSFHNMAVSKTLTKAIIFLSLLLLLLSRHQCSATRGLSVGLLEQSSLDQSKMTKMVATSKRSTKMLEASYGASPVSMLVKAPVPPSGPIGGINGDNN</sequence>
<organism evidence="1 2">
    <name type="scientific">Musa troglodytarum</name>
    <name type="common">fe'i banana</name>
    <dbReference type="NCBI Taxonomy" id="320322"/>
    <lineage>
        <taxon>Eukaryota</taxon>
        <taxon>Viridiplantae</taxon>
        <taxon>Streptophyta</taxon>
        <taxon>Embryophyta</taxon>
        <taxon>Tracheophyta</taxon>
        <taxon>Spermatophyta</taxon>
        <taxon>Magnoliopsida</taxon>
        <taxon>Liliopsida</taxon>
        <taxon>Zingiberales</taxon>
        <taxon>Musaceae</taxon>
        <taxon>Musa</taxon>
    </lineage>
</organism>
<proteinExistence type="predicted"/>
<dbReference type="Proteomes" id="UP001055439">
    <property type="component" value="Chromosome 7"/>
</dbReference>
<evidence type="ECO:0000313" key="1">
    <source>
        <dbReference type="EMBL" id="URE14502.1"/>
    </source>
</evidence>